<gene>
    <name evidence="2" type="ORF">JRJ22_23920</name>
</gene>
<dbReference type="SUPFAM" id="SSF55729">
    <property type="entry name" value="Acyl-CoA N-acyltransferases (Nat)"/>
    <property type="match status" value="1"/>
</dbReference>
<evidence type="ECO:0000313" key="2">
    <source>
        <dbReference type="EMBL" id="QSF44231.1"/>
    </source>
</evidence>
<dbReference type="InterPro" id="IPR016181">
    <property type="entry name" value="Acyl_CoA_acyltransferase"/>
</dbReference>
<keyword evidence="3" id="KW-1185">Reference proteome</keyword>
<evidence type="ECO:0000259" key="1">
    <source>
        <dbReference type="PROSITE" id="PS51186"/>
    </source>
</evidence>
<sequence>MDPIKNIVRRAEFKDVSDIALMWIKLSADQLQKDKFYTGEIPDSVNESIEHYTELLENENCGIFILENENSVYGYIEVWRSAKDFHFFIDDHAYILHYYIEESFRNSPQSLYYFHQLYNCVEKWASEKKLLYIVADVFEHNNKVAKLLGHLCKMELYRHKLVKKLDEGANY</sequence>
<accession>A0ABX7LA32</accession>
<organism evidence="2 3">
    <name type="scientific">Paenibacillus tianjinensis</name>
    <dbReference type="NCBI Taxonomy" id="2810347"/>
    <lineage>
        <taxon>Bacteria</taxon>
        <taxon>Bacillati</taxon>
        <taxon>Bacillota</taxon>
        <taxon>Bacilli</taxon>
        <taxon>Bacillales</taxon>
        <taxon>Paenibacillaceae</taxon>
        <taxon>Paenibacillus</taxon>
    </lineage>
</organism>
<evidence type="ECO:0000313" key="3">
    <source>
        <dbReference type="Proteomes" id="UP000663452"/>
    </source>
</evidence>
<feature type="domain" description="N-acetyltransferase" evidence="1">
    <location>
        <begin position="11"/>
        <end position="166"/>
    </location>
</feature>
<dbReference type="InterPro" id="IPR000182">
    <property type="entry name" value="GNAT_dom"/>
</dbReference>
<name>A0ABX7LA32_9BACL</name>
<reference evidence="2 3" key="1">
    <citation type="submission" date="2021-02" db="EMBL/GenBank/DDBJ databases">
        <title>Paenibacillus tianjinensis sp. nov.</title>
        <authorList>
            <person name="Liu H."/>
        </authorList>
    </citation>
    <scope>NUCLEOTIDE SEQUENCE [LARGE SCALE GENOMIC DNA]</scope>
    <source>
        <strain evidence="2 3">TB2019</strain>
    </source>
</reference>
<dbReference type="Proteomes" id="UP000663452">
    <property type="component" value="Chromosome"/>
</dbReference>
<protein>
    <recommendedName>
        <fullName evidence="1">N-acetyltransferase domain-containing protein</fullName>
    </recommendedName>
</protein>
<proteinExistence type="predicted"/>
<dbReference type="PROSITE" id="PS51186">
    <property type="entry name" value="GNAT"/>
    <property type="match status" value="1"/>
</dbReference>
<dbReference type="RefSeq" id="WP_206101822.1">
    <property type="nucleotide sequence ID" value="NZ_CP070969.1"/>
</dbReference>
<dbReference type="Gene3D" id="3.40.630.30">
    <property type="match status" value="1"/>
</dbReference>
<dbReference type="EMBL" id="CP070969">
    <property type="protein sequence ID" value="QSF44231.1"/>
    <property type="molecule type" value="Genomic_DNA"/>
</dbReference>